<sequence length="251" mass="28821">MARLTAEYIRDGTLSMSSQQRYQVLAQLDQQIVDQARQLGAVDLEHTTNILKESYQQSYYRTAYTLDRGLQQPVSFSLLRPEFVEASVNMPLAGERFSDRIWHNKEKLVARTRSLVQRSMIDGADPVKLARELKREFGTSAYESTRLVRNEVARCTRMAQDQIYSDSQVVSEVMFDATLDGLTSEICKDLDGERYPIDQKPEIPDDTHVGCRSDYIPVVDGWEPSQKFDNEEKQLIDYSSYPKWAESQGIT</sequence>
<evidence type="ECO:0000259" key="1">
    <source>
        <dbReference type="Pfam" id="PF04233"/>
    </source>
</evidence>
<feature type="domain" description="Phage head morphogenesis" evidence="1">
    <location>
        <begin position="114"/>
        <end position="213"/>
    </location>
</feature>
<reference evidence="2 3" key="1">
    <citation type="submission" date="2021-01" db="EMBL/GenBank/DDBJ databases">
        <title>Genomic Encyclopedia of Type Strains, Phase IV (KMG-IV): sequencing the most valuable type-strain genomes for metagenomic binning, comparative biology and taxonomic classification.</title>
        <authorList>
            <person name="Goeker M."/>
        </authorList>
    </citation>
    <scope>NUCLEOTIDE SEQUENCE [LARGE SCALE GENOMIC DNA]</scope>
    <source>
        <strain evidence="2 3">DSM 25540</strain>
    </source>
</reference>
<dbReference type="Pfam" id="PF04233">
    <property type="entry name" value="Phage_Mu_F"/>
    <property type="match status" value="1"/>
</dbReference>
<dbReference type="Proteomes" id="UP000741863">
    <property type="component" value="Unassembled WGS sequence"/>
</dbReference>
<dbReference type="RefSeq" id="WP_204695301.1">
    <property type="nucleotide sequence ID" value="NZ_JAFBEC010000001.1"/>
</dbReference>
<organism evidence="2 3">
    <name type="scientific">Geomicrobium sediminis</name>
    <dbReference type="NCBI Taxonomy" id="1347788"/>
    <lineage>
        <taxon>Bacteria</taxon>
        <taxon>Bacillati</taxon>
        <taxon>Bacillota</taxon>
        <taxon>Bacilli</taxon>
        <taxon>Bacillales</taxon>
        <taxon>Geomicrobium</taxon>
    </lineage>
</organism>
<evidence type="ECO:0000313" key="3">
    <source>
        <dbReference type="Proteomes" id="UP000741863"/>
    </source>
</evidence>
<gene>
    <name evidence="2" type="ORF">JOD17_000200</name>
</gene>
<proteinExistence type="predicted"/>
<accession>A0ABS2P729</accession>
<dbReference type="EMBL" id="JAFBEC010000001">
    <property type="protein sequence ID" value="MBM7631109.1"/>
    <property type="molecule type" value="Genomic_DNA"/>
</dbReference>
<dbReference type="NCBIfam" id="TIGR01641">
    <property type="entry name" value="phageSPP1_gp7"/>
    <property type="match status" value="1"/>
</dbReference>
<comment type="caution">
    <text evidence="2">The sequence shown here is derived from an EMBL/GenBank/DDBJ whole genome shotgun (WGS) entry which is preliminary data.</text>
</comment>
<protein>
    <submittedName>
        <fullName evidence="2">SPP1 gp7 family putative phage head morphogenesis protein</fullName>
    </submittedName>
</protein>
<keyword evidence="3" id="KW-1185">Reference proteome</keyword>
<name>A0ABS2P729_9BACL</name>
<dbReference type="InterPro" id="IPR006528">
    <property type="entry name" value="Phage_head_morphogenesis_dom"/>
</dbReference>
<evidence type="ECO:0000313" key="2">
    <source>
        <dbReference type="EMBL" id="MBM7631109.1"/>
    </source>
</evidence>